<feature type="domain" description="HMG box" evidence="2">
    <location>
        <begin position="15"/>
        <end position="79"/>
    </location>
</feature>
<organism evidence="3 4">
    <name type="scientific">Paraglomus occultum</name>
    <dbReference type="NCBI Taxonomy" id="144539"/>
    <lineage>
        <taxon>Eukaryota</taxon>
        <taxon>Fungi</taxon>
        <taxon>Fungi incertae sedis</taxon>
        <taxon>Mucoromycota</taxon>
        <taxon>Glomeromycotina</taxon>
        <taxon>Glomeromycetes</taxon>
        <taxon>Paraglomerales</taxon>
        <taxon>Paraglomeraceae</taxon>
        <taxon>Paraglomus</taxon>
    </lineage>
</organism>
<dbReference type="EMBL" id="CAJVPJ010003370">
    <property type="protein sequence ID" value="CAG8639121.1"/>
    <property type="molecule type" value="Genomic_DNA"/>
</dbReference>
<protein>
    <submittedName>
        <fullName evidence="3">5074_t:CDS:1</fullName>
    </submittedName>
</protein>
<name>A0A9N9H0U9_9GLOM</name>
<feature type="DNA-binding region" description="HMG box" evidence="1">
    <location>
        <begin position="15"/>
        <end position="79"/>
    </location>
</feature>
<keyword evidence="4" id="KW-1185">Reference proteome</keyword>
<keyword evidence="1" id="KW-0539">Nucleus</keyword>
<dbReference type="AlphaFoldDB" id="A0A9N9H0U9"/>
<dbReference type="Gene3D" id="1.10.30.10">
    <property type="entry name" value="High mobility group box domain"/>
    <property type="match status" value="1"/>
</dbReference>
<dbReference type="Proteomes" id="UP000789572">
    <property type="component" value="Unassembled WGS sequence"/>
</dbReference>
<dbReference type="GO" id="GO:0005634">
    <property type="term" value="C:nucleus"/>
    <property type="evidence" value="ECO:0007669"/>
    <property type="project" value="UniProtKB-UniRule"/>
</dbReference>
<dbReference type="GO" id="GO:0003677">
    <property type="term" value="F:DNA binding"/>
    <property type="evidence" value="ECO:0007669"/>
    <property type="project" value="UniProtKB-UniRule"/>
</dbReference>
<reference evidence="3" key="1">
    <citation type="submission" date="2021-06" db="EMBL/GenBank/DDBJ databases">
        <authorList>
            <person name="Kallberg Y."/>
            <person name="Tangrot J."/>
            <person name="Rosling A."/>
        </authorList>
    </citation>
    <scope>NUCLEOTIDE SEQUENCE</scope>
    <source>
        <strain evidence="3">IA702</strain>
    </source>
</reference>
<comment type="caution">
    <text evidence="3">The sequence shown here is derived from an EMBL/GenBank/DDBJ whole genome shotgun (WGS) entry which is preliminary data.</text>
</comment>
<dbReference type="SUPFAM" id="SSF47095">
    <property type="entry name" value="HMG-box"/>
    <property type="match status" value="1"/>
</dbReference>
<accession>A0A9N9H0U9</accession>
<sequence length="104" mass="12076">ELLTYSGKINGSGRLVRPCNAPQLYAREFARRQRPGNRTRIVGRAMAAWKTLLPSEKRVFNLAAEIVRARFKAKYPNYTYEPQPAKKPTPKKCCAERALYYWKK</sequence>
<evidence type="ECO:0000313" key="4">
    <source>
        <dbReference type="Proteomes" id="UP000789572"/>
    </source>
</evidence>
<dbReference type="PROSITE" id="PS50118">
    <property type="entry name" value="HMG_BOX_2"/>
    <property type="match status" value="1"/>
</dbReference>
<evidence type="ECO:0000256" key="1">
    <source>
        <dbReference type="PROSITE-ProRule" id="PRU00267"/>
    </source>
</evidence>
<dbReference type="InterPro" id="IPR009071">
    <property type="entry name" value="HMG_box_dom"/>
</dbReference>
<proteinExistence type="predicted"/>
<keyword evidence="1" id="KW-0238">DNA-binding</keyword>
<gene>
    <name evidence="3" type="ORF">POCULU_LOCUS9322</name>
</gene>
<evidence type="ECO:0000259" key="2">
    <source>
        <dbReference type="PROSITE" id="PS50118"/>
    </source>
</evidence>
<evidence type="ECO:0000313" key="3">
    <source>
        <dbReference type="EMBL" id="CAG8639121.1"/>
    </source>
</evidence>
<dbReference type="InterPro" id="IPR036910">
    <property type="entry name" value="HMG_box_dom_sf"/>
</dbReference>
<dbReference type="OrthoDB" id="6247875at2759"/>
<feature type="non-terminal residue" evidence="3">
    <location>
        <position position="1"/>
    </location>
</feature>